<dbReference type="InterPro" id="IPR007138">
    <property type="entry name" value="ABM_dom"/>
</dbReference>
<dbReference type="EMBL" id="BAAAMN010000008">
    <property type="protein sequence ID" value="GAA2028269.1"/>
    <property type="molecule type" value="Genomic_DNA"/>
</dbReference>
<dbReference type="RefSeq" id="WP_343956023.1">
    <property type="nucleotide sequence ID" value="NZ_BAAAMN010000008.1"/>
</dbReference>
<accession>A0ABP5FJS7</accession>
<organism evidence="2 3">
    <name type="scientific">Yaniella flava</name>
    <dbReference type="NCBI Taxonomy" id="287930"/>
    <lineage>
        <taxon>Bacteria</taxon>
        <taxon>Bacillati</taxon>
        <taxon>Actinomycetota</taxon>
        <taxon>Actinomycetes</taxon>
        <taxon>Micrococcales</taxon>
        <taxon>Micrococcaceae</taxon>
        <taxon>Yaniella</taxon>
    </lineage>
</organism>
<dbReference type="PROSITE" id="PS51725">
    <property type="entry name" value="ABM"/>
    <property type="match status" value="1"/>
</dbReference>
<dbReference type="Gene3D" id="3.30.70.100">
    <property type="match status" value="1"/>
</dbReference>
<dbReference type="Pfam" id="PF03992">
    <property type="entry name" value="ABM"/>
    <property type="match status" value="1"/>
</dbReference>
<evidence type="ECO:0000259" key="1">
    <source>
        <dbReference type="PROSITE" id="PS51725"/>
    </source>
</evidence>
<comment type="caution">
    <text evidence="2">The sequence shown here is derived from an EMBL/GenBank/DDBJ whole genome shotgun (WGS) entry which is preliminary data.</text>
</comment>
<name>A0ABP5FJS7_9MICC</name>
<dbReference type="SUPFAM" id="SSF54909">
    <property type="entry name" value="Dimeric alpha+beta barrel"/>
    <property type="match status" value="1"/>
</dbReference>
<keyword evidence="3" id="KW-1185">Reference proteome</keyword>
<sequence length="106" mass="12058">MIIIAGYLEVDPPDRDEYVHAFTDFIKTARQATGCLDFSISVDTADPARMNMFELWNTQEDLDAFRAQAEPPDTDVEFIGGWVQEYLIEYSRDPFSTDNTTPEATP</sequence>
<proteinExistence type="predicted"/>
<evidence type="ECO:0000313" key="3">
    <source>
        <dbReference type="Proteomes" id="UP001501461"/>
    </source>
</evidence>
<protein>
    <recommendedName>
        <fullName evidence="1">ABM domain-containing protein</fullName>
    </recommendedName>
</protein>
<reference evidence="3" key="1">
    <citation type="journal article" date="2019" name="Int. J. Syst. Evol. Microbiol.">
        <title>The Global Catalogue of Microorganisms (GCM) 10K type strain sequencing project: providing services to taxonomists for standard genome sequencing and annotation.</title>
        <authorList>
            <consortium name="The Broad Institute Genomics Platform"/>
            <consortium name="The Broad Institute Genome Sequencing Center for Infectious Disease"/>
            <person name="Wu L."/>
            <person name="Ma J."/>
        </authorList>
    </citation>
    <scope>NUCLEOTIDE SEQUENCE [LARGE SCALE GENOMIC DNA]</scope>
    <source>
        <strain evidence="3">JCM 13595</strain>
    </source>
</reference>
<dbReference type="InterPro" id="IPR011008">
    <property type="entry name" value="Dimeric_a/b-barrel"/>
</dbReference>
<feature type="domain" description="ABM" evidence="1">
    <location>
        <begin position="2"/>
        <end position="104"/>
    </location>
</feature>
<gene>
    <name evidence="2" type="ORF">GCM10009720_05090</name>
</gene>
<dbReference type="Proteomes" id="UP001501461">
    <property type="component" value="Unassembled WGS sequence"/>
</dbReference>
<evidence type="ECO:0000313" key="2">
    <source>
        <dbReference type="EMBL" id="GAA2028269.1"/>
    </source>
</evidence>